<keyword evidence="3 6" id="KW-0274">FAD</keyword>
<feature type="binding site" evidence="6">
    <location>
        <position position="35"/>
    </location>
    <ligand>
        <name>FAD</name>
        <dbReference type="ChEBI" id="CHEBI:57692"/>
    </ligand>
</feature>
<dbReference type="InterPro" id="IPR050097">
    <property type="entry name" value="Ferredoxin-NADP_redctase_2"/>
</dbReference>
<organism evidence="9 10">
    <name type="scientific">Oenococcus alcoholitolerans</name>
    <dbReference type="NCBI Taxonomy" id="931074"/>
    <lineage>
        <taxon>Bacteria</taxon>
        <taxon>Bacillati</taxon>
        <taxon>Bacillota</taxon>
        <taxon>Bacilli</taxon>
        <taxon>Lactobacillales</taxon>
        <taxon>Lactobacillaceae</taxon>
        <taxon>Oenococcus</taxon>
    </lineage>
</organism>
<evidence type="ECO:0000259" key="8">
    <source>
        <dbReference type="Pfam" id="PF07992"/>
    </source>
</evidence>
<dbReference type="SUPFAM" id="SSF51905">
    <property type="entry name" value="FAD/NAD(P)-binding domain"/>
    <property type="match status" value="1"/>
</dbReference>
<dbReference type="InterPro" id="IPR036188">
    <property type="entry name" value="FAD/NAD-bd_sf"/>
</dbReference>
<dbReference type="EC" id="1.18.1.2" evidence="6"/>
<dbReference type="PANTHER" id="PTHR48105">
    <property type="entry name" value="THIOREDOXIN REDUCTASE 1-RELATED-RELATED"/>
    <property type="match status" value="1"/>
</dbReference>
<proteinExistence type="inferred from homology"/>
<evidence type="ECO:0000313" key="10">
    <source>
        <dbReference type="Proteomes" id="UP000030023"/>
    </source>
</evidence>
<comment type="similarity">
    <text evidence="6">Belongs to the ferredoxin--NADP reductase type 2 family.</text>
</comment>
<keyword evidence="2 6" id="KW-0285">Flavoprotein</keyword>
<comment type="subunit">
    <text evidence="1 6">Homodimer.</text>
</comment>
<gene>
    <name evidence="9" type="ORF">Q757_00935</name>
</gene>
<evidence type="ECO:0000256" key="1">
    <source>
        <dbReference type="ARBA" id="ARBA00011738"/>
    </source>
</evidence>
<evidence type="ECO:0000313" key="9">
    <source>
        <dbReference type="EMBL" id="KGO32455.1"/>
    </source>
</evidence>
<name>A0ABR4XSI2_9LACO</name>
<evidence type="ECO:0000256" key="2">
    <source>
        <dbReference type="ARBA" id="ARBA00022630"/>
    </source>
</evidence>
<dbReference type="PRINTS" id="PR00469">
    <property type="entry name" value="PNDRDTASEII"/>
</dbReference>
<dbReference type="Pfam" id="PF07992">
    <property type="entry name" value="Pyr_redox_2"/>
    <property type="match status" value="1"/>
</dbReference>
<feature type="binding site" evidence="6">
    <location>
        <position position="48"/>
    </location>
    <ligand>
        <name>FAD</name>
        <dbReference type="ChEBI" id="CHEBI:57692"/>
    </ligand>
</feature>
<sequence length="338" mass="37094">MDNELFDIIIIGGGPAGMFAQYYAGLRELKTALIEATPRFGGQVSALYPEKKILDLPTFINITGRDLIDKLAKQSQLVDSKSFFNSQVTDLQKKDDLFEIEINHHAYLRSKSVVVATGSGSFSPRRVSVPGSDNAEQGGRLRYLLPDFKNCREKSFAVVGGGNTAVDYANELIDHGKKVSLIHRRENFRALESSVSKLENSELVSFYLPKRIASLDQQSDGISIELEDLKDQNIEKIKVDQLIGGYGFTASSAIIDAWSLSAKKYRYRFATDSKQMSSVPGLFVIGDASAYPGKADLIATGFGEAPTAINSAVEYFDPDRGGPQHSTSLDPKKVFTDD</sequence>
<feature type="binding site" evidence="6">
    <location>
        <position position="287"/>
    </location>
    <ligand>
        <name>FAD</name>
        <dbReference type="ChEBI" id="CHEBI:57692"/>
    </ligand>
</feature>
<comment type="caution">
    <text evidence="6">Lacks conserved residue(s) required for the propagation of feature annotation.</text>
</comment>
<evidence type="ECO:0000256" key="3">
    <source>
        <dbReference type="ARBA" id="ARBA00022827"/>
    </source>
</evidence>
<reference evidence="9 10" key="1">
    <citation type="journal article" date="2014" name="Antonie Van Leeuwenhoek">
        <title>Oenococcus alcoholitolerans sp. nov., a lactic acid bacteria isolated from cachaca and ethanol fermentation processes.</title>
        <authorList>
            <person name="Badotti F."/>
            <person name="Moreira A.P."/>
            <person name="Tonon L.A."/>
            <person name="de Lucena B.T."/>
            <person name="Gomes Fde C."/>
            <person name="Kruger R."/>
            <person name="Thompson C.C."/>
            <person name="de Morais M.A.Jr."/>
            <person name="Rosa C.A."/>
            <person name="Thompson F.L."/>
        </authorList>
    </citation>
    <scope>NUCLEOTIDE SEQUENCE [LARGE SCALE GENOMIC DNA]</scope>
    <source>
        <strain evidence="9 10">UFRJ-M7.2.18</strain>
    </source>
</reference>
<feature type="binding site" evidence="6">
    <location>
        <position position="43"/>
    </location>
    <ligand>
        <name>FAD</name>
        <dbReference type="ChEBI" id="CHEBI:57692"/>
    </ligand>
</feature>
<evidence type="ECO:0000256" key="5">
    <source>
        <dbReference type="ARBA" id="ARBA00023002"/>
    </source>
</evidence>
<dbReference type="Gene3D" id="3.50.50.60">
    <property type="entry name" value="FAD/NAD(P)-binding domain"/>
    <property type="match status" value="2"/>
</dbReference>
<evidence type="ECO:0000256" key="6">
    <source>
        <dbReference type="HAMAP-Rule" id="MF_01685"/>
    </source>
</evidence>
<feature type="binding site" evidence="6">
    <location>
        <position position="122"/>
    </location>
    <ligand>
        <name>FAD</name>
        <dbReference type="ChEBI" id="CHEBI:57692"/>
    </ligand>
</feature>
<dbReference type="InterPro" id="IPR022890">
    <property type="entry name" value="Fd--NADP_Rdtase_type_2"/>
</dbReference>
<keyword evidence="5 6" id="KW-0560">Oxidoreductase</keyword>
<dbReference type="InterPro" id="IPR023753">
    <property type="entry name" value="FAD/NAD-binding_dom"/>
</dbReference>
<keyword evidence="4 6" id="KW-0521">NADP</keyword>
<keyword evidence="10" id="KW-1185">Reference proteome</keyword>
<feature type="binding site" evidence="6">
    <location>
        <position position="88"/>
    </location>
    <ligand>
        <name>FAD</name>
        <dbReference type="ChEBI" id="CHEBI:57692"/>
    </ligand>
</feature>
<dbReference type="Proteomes" id="UP000030023">
    <property type="component" value="Unassembled WGS sequence"/>
</dbReference>
<protein>
    <recommendedName>
        <fullName evidence="6">Ferredoxin--NADP reductase</fullName>
        <shortName evidence="6">FNR</shortName>
        <shortName evidence="6">Fd-NADP(+) reductase</shortName>
        <ecNumber evidence="6">1.18.1.2</ecNumber>
    </recommendedName>
</protein>
<feature type="domain" description="FAD/NAD(P)-binding" evidence="8">
    <location>
        <begin position="6"/>
        <end position="310"/>
    </location>
</feature>
<feature type="binding site" evidence="6">
    <location>
        <position position="327"/>
    </location>
    <ligand>
        <name>FAD</name>
        <dbReference type="ChEBI" id="CHEBI:57692"/>
    </ligand>
</feature>
<evidence type="ECO:0000256" key="4">
    <source>
        <dbReference type="ARBA" id="ARBA00022857"/>
    </source>
</evidence>
<dbReference type="PRINTS" id="PR00368">
    <property type="entry name" value="FADPNR"/>
</dbReference>
<dbReference type="HAMAP" id="MF_01685">
    <property type="entry name" value="FENR2"/>
    <property type="match status" value="1"/>
</dbReference>
<comment type="caution">
    <text evidence="9">The sequence shown here is derived from an EMBL/GenBank/DDBJ whole genome shotgun (WGS) entry which is preliminary data.</text>
</comment>
<feature type="region of interest" description="Disordered" evidence="7">
    <location>
        <begin position="317"/>
        <end position="338"/>
    </location>
</feature>
<comment type="cofactor">
    <cofactor evidence="6">
        <name>FAD</name>
        <dbReference type="ChEBI" id="CHEBI:57692"/>
    </cofactor>
    <text evidence="6">Binds 1 FAD per subunit.</text>
</comment>
<dbReference type="EMBL" id="AXCV01000018">
    <property type="protein sequence ID" value="KGO32455.1"/>
    <property type="molecule type" value="Genomic_DNA"/>
</dbReference>
<comment type="catalytic activity">
    <reaction evidence="6">
        <text>2 reduced [2Fe-2S]-[ferredoxin] + NADP(+) + H(+) = 2 oxidized [2Fe-2S]-[ferredoxin] + NADPH</text>
        <dbReference type="Rhea" id="RHEA:20125"/>
        <dbReference type="Rhea" id="RHEA-COMP:10000"/>
        <dbReference type="Rhea" id="RHEA-COMP:10001"/>
        <dbReference type="ChEBI" id="CHEBI:15378"/>
        <dbReference type="ChEBI" id="CHEBI:33737"/>
        <dbReference type="ChEBI" id="CHEBI:33738"/>
        <dbReference type="ChEBI" id="CHEBI:57783"/>
        <dbReference type="ChEBI" id="CHEBI:58349"/>
        <dbReference type="EC" id="1.18.1.2"/>
    </reaction>
</comment>
<evidence type="ECO:0000256" key="7">
    <source>
        <dbReference type="SAM" id="MobiDB-lite"/>
    </source>
</evidence>
<accession>A0ABR4XSI2</accession>